<dbReference type="InterPro" id="IPR018445">
    <property type="entry name" value="Put_Phosphate_transp_reg"/>
</dbReference>
<name>X0XUP8_9ZZZZ</name>
<sequence>MSVLKRFFAPSPFIQLHEHSKKVHECVELLRPLTNALLAEDYEKIEELHDVMSKTEHEADQIKTKLRDRISKMYFLSVGRLELGR</sequence>
<organism evidence="2">
    <name type="scientific">marine sediment metagenome</name>
    <dbReference type="NCBI Taxonomy" id="412755"/>
    <lineage>
        <taxon>unclassified sequences</taxon>
        <taxon>metagenomes</taxon>
        <taxon>ecological metagenomes</taxon>
    </lineage>
</organism>
<protein>
    <submittedName>
        <fullName evidence="2">Uncharacterized protein</fullName>
    </submittedName>
</protein>
<dbReference type="PANTHER" id="PTHR36536">
    <property type="entry name" value="UPF0111 PROTEIN HI_1603"/>
    <property type="match status" value="1"/>
</dbReference>
<dbReference type="Gene3D" id="1.20.58.220">
    <property type="entry name" value="Phosphate transport system protein phou homolog 2, domain 2"/>
    <property type="match status" value="1"/>
</dbReference>
<gene>
    <name evidence="2" type="ORF">S01H1_69518</name>
</gene>
<proteinExistence type="inferred from homology"/>
<dbReference type="InterPro" id="IPR038078">
    <property type="entry name" value="PhoU-like_sf"/>
</dbReference>
<dbReference type="PANTHER" id="PTHR36536:SF3">
    <property type="entry name" value="UPF0111 PROTEIN HI_1603"/>
    <property type="match status" value="1"/>
</dbReference>
<comment type="caution">
    <text evidence="2">The sequence shown here is derived from an EMBL/GenBank/DDBJ whole genome shotgun (WGS) entry which is preliminary data.</text>
</comment>
<dbReference type="InterPro" id="IPR002727">
    <property type="entry name" value="DUF47"/>
</dbReference>
<evidence type="ECO:0000313" key="2">
    <source>
        <dbReference type="EMBL" id="GAG40343.1"/>
    </source>
</evidence>
<dbReference type="Pfam" id="PF01865">
    <property type="entry name" value="PhoU_div"/>
    <property type="match status" value="1"/>
</dbReference>
<feature type="non-terminal residue" evidence="2">
    <location>
        <position position="85"/>
    </location>
</feature>
<comment type="similarity">
    <text evidence="1">Belongs to the UPF0111 family.</text>
</comment>
<reference evidence="2" key="1">
    <citation type="journal article" date="2014" name="Front. Microbiol.">
        <title>High frequency of phylogenetically diverse reductive dehalogenase-homologous genes in deep subseafloor sedimentary metagenomes.</title>
        <authorList>
            <person name="Kawai M."/>
            <person name="Futagami T."/>
            <person name="Toyoda A."/>
            <person name="Takaki Y."/>
            <person name="Nishi S."/>
            <person name="Hori S."/>
            <person name="Arai W."/>
            <person name="Tsubouchi T."/>
            <person name="Morono Y."/>
            <person name="Uchiyama I."/>
            <person name="Ito T."/>
            <person name="Fujiyama A."/>
            <person name="Inagaki F."/>
            <person name="Takami H."/>
        </authorList>
    </citation>
    <scope>NUCLEOTIDE SEQUENCE</scope>
    <source>
        <strain evidence="2">Expedition CK06-06</strain>
    </source>
</reference>
<accession>X0XUP8</accession>
<dbReference type="EMBL" id="BARS01046164">
    <property type="protein sequence ID" value="GAG40343.1"/>
    <property type="molecule type" value="Genomic_DNA"/>
</dbReference>
<evidence type="ECO:0000256" key="1">
    <source>
        <dbReference type="ARBA" id="ARBA00008591"/>
    </source>
</evidence>
<dbReference type="AlphaFoldDB" id="X0XUP8"/>